<evidence type="ECO:0000313" key="8">
    <source>
        <dbReference type="EMBL" id="CAD7228243.1"/>
    </source>
</evidence>
<evidence type="ECO:0000256" key="6">
    <source>
        <dbReference type="ARBA" id="ARBA00023242"/>
    </source>
</evidence>
<evidence type="ECO:0000256" key="1">
    <source>
        <dbReference type="ARBA" id="ARBA00022473"/>
    </source>
</evidence>
<protein>
    <submittedName>
        <fullName evidence="8">Uncharacterized protein</fullName>
    </submittedName>
</protein>
<evidence type="ECO:0000256" key="4">
    <source>
        <dbReference type="ARBA" id="ARBA00023125"/>
    </source>
</evidence>
<reference evidence="8" key="1">
    <citation type="submission" date="2020-11" db="EMBL/GenBank/DDBJ databases">
        <authorList>
            <person name="Tran Van P."/>
        </authorList>
    </citation>
    <scope>NUCLEOTIDE SEQUENCE</scope>
</reference>
<keyword evidence="4" id="KW-0238">DNA-binding</keyword>
<dbReference type="InterPro" id="IPR040238">
    <property type="entry name" value="TAL-like"/>
</dbReference>
<dbReference type="GO" id="GO:0000978">
    <property type="term" value="F:RNA polymerase II cis-regulatory region sequence-specific DNA binding"/>
    <property type="evidence" value="ECO:0007669"/>
    <property type="project" value="TreeGrafter"/>
</dbReference>
<dbReference type="GO" id="GO:0045944">
    <property type="term" value="P:positive regulation of transcription by RNA polymerase II"/>
    <property type="evidence" value="ECO:0007669"/>
    <property type="project" value="UniProtKB-ARBA"/>
</dbReference>
<dbReference type="GO" id="GO:0030154">
    <property type="term" value="P:cell differentiation"/>
    <property type="evidence" value="ECO:0007669"/>
    <property type="project" value="UniProtKB-KW"/>
</dbReference>
<dbReference type="AlphaFoldDB" id="A0A7R8WF85"/>
<dbReference type="GO" id="GO:0007399">
    <property type="term" value="P:nervous system development"/>
    <property type="evidence" value="ECO:0007669"/>
    <property type="project" value="UniProtKB-ARBA"/>
</dbReference>
<evidence type="ECO:0000256" key="7">
    <source>
        <dbReference type="SAM" id="MobiDB-lite"/>
    </source>
</evidence>
<name>A0A7R8WF85_9CRUS</name>
<dbReference type="SUPFAM" id="SSF47459">
    <property type="entry name" value="HLH, helix-loop-helix DNA-binding domain"/>
    <property type="match status" value="1"/>
</dbReference>
<accession>A0A7R8WF85</accession>
<organism evidence="8">
    <name type="scientific">Cyprideis torosa</name>
    <dbReference type="NCBI Taxonomy" id="163714"/>
    <lineage>
        <taxon>Eukaryota</taxon>
        <taxon>Metazoa</taxon>
        <taxon>Ecdysozoa</taxon>
        <taxon>Arthropoda</taxon>
        <taxon>Crustacea</taxon>
        <taxon>Oligostraca</taxon>
        <taxon>Ostracoda</taxon>
        <taxon>Podocopa</taxon>
        <taxon>Podocopida</taxon>
        <taxon>Cytherocopina</taxon>
        <taxon>Cytheroidea</taxon>
        <taxon>Cytherideidae</taxon>
        <taxon>Cyprideis</taxon>
    </lineage>
</organism>
<evidence type="ECO:0000256" key="2">
    <source>
        <dbReference type="ARBA" id="ARBA00022782"/>
    </source>
</evidence>
<dbReference type="FunFam" id="4.10.280.10:FF:000027">
    <property type="entry name" value="Nescient helix-loop-helix 1"/>
    <property type="match status" value="1"/>
</dbReference>
<evidence type="ECO:0000256" key="5">
    <source>
        <dbReference type="ARBA" id="ARBA00023163"/>
    </source>
</evidence>
<keyword evidence="5" id="KW-0804">Transcription</keyword>
<gene>
    <name evidence="8" type="ORF">CTOB1V02_LOCUS6131</name>
</gene>
<dbReference type="SMART" id="SM00353">
    <property type="entry name" value="HLH"/>
    <property type="match status" value="1"/>
</dbReference>
<dbReference type="PROSITE" id="PS50888">
    <property type="entry name" value="BHLH"/>
    <property type="match status" value="1"/>
</dbReference>
<keyword evidence="1" id="KW-0217">Developmental protein</keyword>
<dbReference type="PANTHER" id="PTHR13864">
    <property type="entry name" value="T-CELL ACUTE LYMPHOCYTIC LEUKEMIA/STEM CELL LEUKEMIA-RELATED"/>
    <property type="match status" value="1"/>
</dbReference>
<dbReference type="InterPro" id="IPR011598">
    <property type="entry name" value="bHLH_dom"/>
</dbReference>
<dbReference type="GO" id="GO:0046983">
    <property type="term" value="F:protein dimerization activity"/>
    <property type="evidence" value="ECO:0007669"/>
    <property type="project" value="InterPro"/>
</dbReference>
<keyword evidence="2" id="KW-0221">Differentiation</keyword>
<keyword evidence="3" id="KW-0805">Transcription regulation</keyword>
<dbReference type="InterPro" id="IPR036638">
    <property type="entry name" value="HLH_DNA-bd_sf"/>
</dbReference>
<evidence type="ECO:0000256" key="3">
    <source>
        <dbReference type="ARBA" id="ARBA00023015"/>
    </source>
</evidence>
<feature type="compositionally biased region" description="Basic and acidic residues" evidence="7">
    <location>
        <begin position="43"/>
        <end position="54"/>
    </location>
</feature>
<dbReference type="Gene3D" id="4.10.280.10">
    <property type="entry name" value="Helix-loop-helix DNA-binding domain"/>
    <property type="match status" value="1"/>
</dbReference>
<feature type="region of interest" description="Disordered" evidence="7">
    <location>
        <begin position="26"/>
        <end position="78"/>
    </location>
</feature>
<dbReference type="EMBL" id="OB661449">
    <property type="protein sequence ID" value="CAD7228243.1"/>
    <property type="molecule type" value="Genomic_DNA"/>
</dbReference>
<sequence length="268" mass="30951">VTSKEPVSSTTSTPLYLQDMLASSVSNFGERQRPEVPNFQTTFRHDHDSRRLQEPRVPPPQSRTSTTTLVPPATSAAATTPRLVRQQGLKDPRTERLRHPQAAEKKISKKQHLIEAVRRYRQKKQQILLEHNCHPGVLADWIVVVVESLDWIAVVLESLDWIVVVLESLDWIVVVLESLDWNVVVLERTRPEWAGLSREERRRRRRATTKYRTAHATRERIRVEAFNTAFGELRKLLPTLPPDKKLSKIEILKLAICYIAYLNHVLES</sequence>
<proteinExistence type="predicted"/>
<keyword evidence="6" id="KW-0539">Nucleus</keyword>
<dbReference type="Pfam" id="PF00010">
    <property type="entry name" value="HLH"/>
    <property type="match status" value="1"/>
</dbReference>
<dbReference type="GO" id="GO:0000981">
    <property type="term" value="F:DNA-binding transcription factor activity, RNA polymerase II-specific"/>
    <property type="evidence" value="ECO:0007669"/>
    <property type="project" value="InterPro"/>
</dbReference>
<dbReference type="OrthoDB" id="10067827at2759"/>
<dbReference type="PANTHER" id="PTHR13864:SF10">
    <property type="entry name" value="HELIX-LOOP-HELIX PROTEIN 2"/>
    <property type="match status" value="1"/>
</dbReference>
<feature type="compositionally biased region" description="Low complexity" evidence="7">
    <location>
        <begin position="64"/>
        <end position="78"/>
    </location>
</feature>
<feature type="non-terminal residue" evidence="8">
    <location>
        <position position="1"/>
    </location>
</feature>